<feature type="compositionally biased region" description="Polar residues" evidence="1">
    <location>
        <begin position="103"/>
        <end position="118"/>
    </location>
</feature>
<reference evidence="3" key="1">
    <citation type="submission" date="2021-02" db="EMBL/GenBank/DDBJ databases">
        <authorList>
            <person name="Dougan E. K."/>
            <person name="Rhodes N."/>
            <person name="Thang M."/>
            <person name="Chan C."/>
        </authorList>
    </citation>
    <scope>NUCLEOTIDE SEQUENCE</scope>
</reference>
<keyword evidence="2" id="KW-0812">Transmembrane</keyword>
<organism evidence="3 4">
    <name type="scientific">Polarella glacialis</name>
    <name type="common">Dinoflagellate</name>
    <dbReference type="NCBI Taxonomy" id="89957"/>
    <lineage>
        <taxon>Eukaryota</taxon>
        <taxon>Sar</taxon>
        <taxon>Alveolata</taxon>
        <taxon>Dinophyceae</taxon>
        <taxon>Suessiales</taxon>
        <taxon>Suessiaceae</taxon>
        <taxon>Polarella</taxon>
    </lineage>
</organism>
<dbReference type="EMBL" id="CAJNNV010016848">
    <property type="protein sequence ID" value="CAE8604717.1"/>
    <property type="molecule type" value="Genomic_DNA"/>
</dbReference>
<keyword evidence="4" id="KW-1185">Reference proteome</keyword>
<gene>
    <name evidence="3" type="ORF">PGLA1383_LOCUS22865</name>
</gene>
<feature type="region of interest" description="Disordered" evidence="1">
    <location>
        <begin position="95"/>
        <end position="118"/>
    </location>
</feature>
<protein>
    <submittedName>
        <fullName evidence="3">Uncharacterized protein</fullName>
    </submittedName>
</protein>
<feature type="region of interest" description="Disordered" evidence="1">
    <location>
        <begin position="193"/>
        <end position="228"/>
    </location>
</feature>
<evidence type="ECO:0000256" key="1">
    <source>
        <dbReference type="SAM" id="MobiDB-lite"/>
    </source>
</evidence>
<keyword evidence="2" id="KW-0472">Membrane</keyword>
<sequence>MEEPHDASFAELQKRISQVVKKVLQEELQEVKDLLVCLLRQQSKKTQSTAPKPERCKRLAPAVMPRKFTDQSGNNGQPVTLEQLQDKHAEWLQEQHAEWSDVPSASLNPKTSKESGASSSMMVIPVLASHSDRAPAVRIIGDADSPAHSLSKSVSIIGDSGLRAPAHSLGKAIRILGGAESLSEGHLRPPFSPVSAPCAPSLDGLQSIHGPPVPESKSLPSDGSPPRVRRAVAPEFLDNTNTNNNNKRSSSSLAQICAARDELLGASEADCVMAEADAKKFKNDSLRESSLSRYGQCMSMTAQVLFKLFGILTFQGRAGYLLPAMMNLIILWVAIWPLVRDGYMHRQKLWSAFNGALMCLGMVMALCCLRRTRIQKLVAPECCPLRLYSQWISTIPFDLLAASVFLVMQFSLTSWYLSQAKGQQCENYDSWTLQLSHVVAAAVFAVLMFLKLHVLSCLDLMIDDFSRHYAEFGDAEQGILRWSLIQTMLDQASNRLEGSELAPPAVADDHQQRTAADLCPPPGCPHLTQM</sequence>
<dbReference type="AlphaFoldDB" id="A0A813F076"/>
<feature type="transmembrane region" description="Helical" evidence="2">
    <location>
        <begin position="320"/>
        <end position="339"/>
    </location>
</feature>
<feature type="transmembrane region" description="Helical" evidence="2">
    <location>
        <begin position="351"/>
        <end position="369"/>
    </location>
</feature>
<keyword evidence="2" id="KW-1133">Transmembrane helix</keyword>
<comment type="caution">
    <text evidence="3">The sequence shown here is derived from an EMBL/GenBank/DDBJ whole genome shotgun (WGS) entry which is preliminary data.</text>
</comment>
<evidence type="ECO:0000256" key="2">
    <source>
        <dbReference type="SAM" id="Phobius"/>
    </source>
</evidence>
<feature type="transmembrane region" description="Helical" evidence="2">
    <location>
        <begin position="437"/>
        <end position="458"/>
    </location>
</feature>
<feature type="transmembrane region" description="Helical" evidence="2">
    <location>
        <begin position="395"/>
        <end position="417"/>
    </location>
</feature>
<evidence type="ECO:0000313" key="3">
    <source>
        <dbReference type="EMBL" id="CAE8604717.1"/>
    </source>
</evidence>
<evidence type="ECO:0000313" key="4">
    <source>
        <dbReference type="Proteomes" id="UP000654075"/>
    </source>
</evidence>
<accession>A0A813F076</accession>
<name>A0A813F076_POLGL</name>
<proteinExistence type="predicted"/>
<dbReference type="Proteomes" id="UP000654075">
    <property type="component" value="Unassembled WGS sequence"/>
</dbReference>